<protein>
    <submittedName>
        <fullName evidence="2">Uncharacterized protein</fullName>
    </submittedName>
</protein>
<evidence type="ECO:0000256" key="1">
    <source>
        <dbReference type="SAM" id="Coils"/>
    </source>
</evidence>
<sequence>MSTTVTKGSERAEWEVTAPFTGVIYKKNFIGEATTALEAELFTHVPVTMNESTKTIANPSGHDLLQQIRDDLEVHQKAIDGLQEQNDAQQRAIDDLMERVALYREIRKSVLCGGLSSNKQRNEAAHGGNIREDYFFIRGERNTSLAEKCRERFEQIYGFQLSEFQDRIPTAPARVIEAFNMHGNCILLYRWNKSQKQGVKKQVLSKLRQLLLPWVQNLTPVDYLEDGSPSLPFYDNIVSLYESV</sequence>
<reference evidence="2 3" key="1">
    <citation type="submission" date="2019-04" db="EMBL/GenBank/DDBJ databases">
        <authorList>
            <consortium name="DOE Joint Genome Institute"/>
            <person name="Mondo S."/>
            <person name="Kjaerbolling I."/>
            <person name="Vesth T."/>
            <person name="Frisvad J.C."/>
            <person name="Nybo J.L."/>
            <person name="Theobald S."/>
            <person name="Kildgaard S."/>
            <person name="Isbrandt T."/>
            <person name="Kuo A."/>
            <person name="Sato A."/>
            <person name="Lyhne E.K."/>
            <person name="Kogle M.E."/>
            <person name="Wiebenga A."/>
            <person name="Kun R.S."/>
            <person name="Lubbers R.J."/>
            <person name="Makela M.R."/>
            <person name="Barry K."/>
            <person name="Chovatia M."/>
            <person name="Clum A."/>
            <person name="Daum C."/>
            <person name="Haridas S."/>
            <person name="He G."/>
            <person name="LaButti K."/>
            <person name="Lipzen A."/>
            <person name="Riley R."/>
            <person name="Salamov A."/>
            <person name="Simmons B.A."/>
            <person name="Magnuson J.K."/>
            <person name="Henrissat B."/>
            <person name="Mortensen U.H."/>
            <person name="Larsen T.O."/>
            <person name="Devries R.P."/>
            <person name="Grigoriev I.V."/>
            <person name="Machida M."/>
            <person name="Baker S.E."/>
            <person name="Andersen M.R."/>
            <person name="Cantor M.N."/>
            <person name="Hua S.X."/>
        </authorList>
    </citation>
    <scope>NUCLEOTIDE SEQUENCE [LARGE SCALE GENOMIC DNA]</scope>
    <source>
        <strain evidence="2 3">CBS 119388</strain>
    </source>
</reference>
<dbReference type="AlphaFoldDB" id="A0A5N7DIX7"/>
<dbReference type="EMBL" id="ML736754">
    <property type="protein sequence ID" value="KAE8406406.1"/>
    <property type="molecule type" value="Genomic_DNA"/>
</dbReference>
<dbReference type="Proteomes" id="UP000325579">
    <property type="component" value="Unassembled WGS sequence"/>
</dbReference>
<keyword evidence="3" id="KW-1185">Reference proteome</keyword>
<name>A0A5N7DIX7_9EURO</name>
<gene>
    <name evidence="2" type="ORF">BDV37DRAFT_280994</name>
</gene>
<accession>A0A5N7DIX7</accession>
<organism evidence="2 3">
    <name type="scientific">Aspergillus pseudonomiae</name>
    <dbReference type="NCBI Taxonomy" id="1506151"/>
    <lineage>
        <taxon>Eukaryota</taxon>
        <taxon>Fungi</taxon>
        <taxon>Dikarya</taxon>
        <taxon>Ascomycota</taxon>
        <taxon>Pezizomycotina</taxon>
        <taxon>Eurotiomycetes</taxon>
        <taxon>Eurotiomycetidae</taxon>
        <taxon>Eurotiales</taxon>
        <taxon>Aspergillaceae</taxon>
        <taxon>Aspergillus</taxon>
        <taxon>Aspergillus subgen. Circumdati</taxon>
    </lineage>
</organism>
<feature type="coiled-coil region" evidence="1">
    <location>
        <begin position="65"/>
        <end position="99"/>
    </location>
</feature>
<evidence type="ECO:0000313" key="3">
    <source>
        <dbReference type="Proteomes" id="UP000325579"/>
    </source>
</evidence>
<dbReference type="GeneID" id="43671416"/>
<proteinExistence type="predicted"/>
<keyword evidence="1" id="KW-0175">Coiled coil</keyword>
<evidence type="ECO:0000313" key="2">
    <source>
        <dbReference type="EMBL" id="KAE8406406.1"/>
    </source>
</evidence>
<dbReference type="RefSeq" id="XP_031943725.1">
    <property type="nucleotide sequence ID" value="XM_032086725.1"/>
</dbReference>
<dbReference type="OrthoDB" id="4500161at2759"/>